<dbReference type="EMBL" id="JACHCE010000008">
    <property type="protein sequence ID" value="MBB5638419.1"/>
    <property type="molecule type" value="Genomic_DNA"/>
</dbReference>
<evidence type="ECO:0000313" key="1">
    <source>
        <dbReference type="EMBL" id="MBB5638419.1"/>
    </source>
</evidence>
<gene>
    <name evidence="1" type="ORF">HDE68_004348</name>
</gene>
<sequence length="143" mass="16279">MKIFIRIVCFLIVLVLISKERSFAHDIQQHDQSNIAHDQYPLQQSLKQKQYSQLSPDDLTAFQLPDHAVNIDQYFLDGEGVDLKEVKAGPLTSSHAAVLLLVFNHLLAKSCTIILNTLREKEISAAYTTPRYILHHNLRIPSC</sequence>
<proteinExistence type="predicted"/>
<dbReference type="RefSeq" id="WP_183884238.1">
    <property type="nucleotide sequence ID" value="NZ_JACHCE010000008.1"/>
</dbReference>
<dbReference type="Proteomes" id="UP000537204">
    <property type="component" value="Unassembled WGS sequence"/>
</dbReference>
<evidence type="ECO:0000313" key="2">
    <source>
        <dbReference type="Proteomes" id="UP000537204"/>
    </source>
</evidence>
<dbReference type="AlphaFoldDB" id="A0A7W8ZQN3"/>
<organism evidence="1 2">
    <name type="scientific">Pedobacter cryoconitis</name>
    <dbReference type="NCBI Taxonomy" id="188932"/>
    <lineage>
        <taxon>Bacteria</taxon>
        <taxon>Pseudomonadati</taxon>
        <taxon>Bacteroidota</taxon>
        <taxon>Sphingobacteriia</taxon>
        <taxon>Sphingobacteriales</taxon>
        <taxon>Sphingobacteriaceae</taxon>
        <taxon>Pedobacter</taxon>
    </lineage>
</organism>
<reference evidence="1 2" key="1">
    <citation type="submission" date="2020-08" db="EMBL/GenBank/DDBJ databases">
        <title>Genomic Encyclopedia of Type Strains, Phase IV (KMG-V): Genome sequencing to study the core and pangenomes of soil and plant-associated prokaryotes.</title>
        <authorList>
            <person name="Whitman W."/>
        </authorList>
    </citation>
    <scope>NUCLEOTIDE SEQUENCE [LARGE SCALE GENOMIC DNA]</scope>
    <source>
        <strain evidence="1 2">S3M1</strain>
    </source>
</reference>
<name>A0A7W8ZQN3_9SPHI</name>
<comment type="caution">
    <text evidence="1">The sequence shown here is derived from an EMBL/GenBank/DDBJ whole genome shotgun (WGS) entry which is preliminary data.</text>
</comment>
<protein>
    <submittedName>
        <fullName evidence="1">Uncharacterized protein</fullName>
    </submittedName>
</protein>
<accession>A0A7W8ZQN3</accession>